<organism evidence="2 3">
    <name type="scientific">Brucella grignonensis</name>
    <dbReference type="NCBI Taxonomy" id="94627"/>
    <lineage>
        <taxon>Bacteria</taxon>
        <taxon>Pseudomonadati</taxon>
        <taxon>Pseudomonadota</taxon>
        <taxon>Alphaproteobacteria</taxon>
        <taxon>Hyphomicrobiales</taxon>
        <taxon>Brucellaceae</taxon>
        <taxon>Brucella/Ochrobactrum group</taxon>
        <taxon>Brucella</taxon>
    </lineage>
</organism>
<dbReference type="InterPro" id="IPR053520">
    <property type="entry name" value="Transposase_Tn903"/>
</dbReference>
<dbReference type="Pfam" id="PF13737">
    <property type="entry name" value="DDE_Tnp_1_5"/>
    <property type="match status" value="1"/>
</dbReference>
<reference evidence="2 3" key="1">
    <citation type="submission" date="2017-07" db="EMBL/GenBank/DDBJ databases">
        <title>Phylogenetic study on the rhizospheric bacterium Ochrobactrum sp. A44.</title>
        <authorList>
            <person name="Krzyzanowska D.M."/>
            <person name="Ossowicki A."/>
            <person name="Rajewska M."/>
            <person name="Maciag T."/>
            <person name="Kaczynski Z."/>
            <person name="Czerwicka M."/>
            <person name="Jafra S."/>
        </authorList>
    </citation>
    <scope>NUCLEOTIDE SEQUENCE [LARGE SCALE GENOMIC DNA]</scope>
    <source>
        <strain evidence="2 3">OgA9a</strain>
    </source>
</reference>
<proteinExistence type="predicted"/>
<gene>
    <name evidence="2" type="ORF">CEV33_4664</name>
</gene>
<keyword evidence="3" id="KW-1185">Reference proteome</keyword>
<evidence type="ECO:0000259" key="1">
    <source>
        <dbReference type="Pfam" id="PF13737"/>
    </source>
</evidence>
<accession>A0A256GBW8</accession>
<comment type="caution">
    <text evidence="2">The sequence shown here is derived from an EMBL/GenBank/DDBJ whole genome shotgun (WGS) entry which is preliminary data.</text>
</comment>
<evidence type="ECO:0000313" key="2">
    <source>
        <dbReference type="EMBL" id="OYR24111.1"/>
    </source>
</evidence>
<dbReference type="PANTHER" id="PTHR34631">
    <property type="match status" value="1"/>
</dbReference>
<sequence length="194" mass="21444">MIAVWFCAAISGCGFRLRQLKGRANRARNTLGGQHRFSNLAIETTLMLGALARFSLHQTEGLVRSLMALMNLDLTVPDHTTLARRRRTVDVCSIRRRPVDIVIDSTGLKFYGPGEWARAKHGETRRSWRKLHISVNADDNEILAHVLTDDDTSDSAMIGKLVANSCGNIRSVIADGAYGGEPTYQAIRAARLAR</sequence>
<dbReference type="AlphaFoldDB" id="A0A256GBW8"/>
<dbReference type="EMBL" id="NNRL01000046">
    <property type="protein sequence ID" value="OYR24111.1"/>
    <property type="molecule type" value="Genomic_DNA"/>
</dbReference>
<evidence type="ECO:0000313" key="3">
    <source>
        <dbReference type="Proteomes" id="UP000216478"/>
    </source>
</evidence>
<protein>
    <submittedName>
        <fullName evidence="2">Transposase DDE domain protein</fullName>
    </submittedName>
</protein>
<dbReference type="OrthoDB" id="8451553at2"/>
<dbReference type="InterPro" id="IPR053172">
    <property type="entry name" value="Tn903_transposase"/>
</dbReference>
<feature type="domain" description="Transposase DDE" evidence="1">
    <location>
        <begin position="26"/>
        <end position="112"/>
    </location>
</feature>
<dbReference type="InterPro" id="IPR025668">
    <property type="entry name" value="Tnp_DDE_dom"/>
</dbReference>
<dbReference type="NCBIfam" id="NF033579">
    <property type="entry name" value="transpos_IS5_2"/>
    <property type="match status" value="1"/>
</dbReference>
<dbReference type="Proteomes" id="UP000216478">
    <property type="component" value="Unassembled WGS sequence"/>
</dbReference>
<dbReference type="PANTHER" id="PTHR34631:SF3">
    <property type="entry name" value="ISSOD12 TRANSPOSASE TNPA_ISSOD12"/>
    <property type="match status" value="1"/>
</dbReference>
<name>A0A256GBW8_9HYPH</name>